<dbReference type="Pfam" id="PF20465">
    <property type="entry name" value="MmeI_hel"/>
    <property type="match status" value="1"/>
</dbReference>
<sequence length="1143" mass="127213">MNAQSFIDYWSDKGGSERANYQLFITGLCDLIGTAPPGAGSEDDRRNDYVYERRVRALDVTGEDGSWNYIDCYKRHSFVLEAKQSRKRQRGAETGGTADLFGAAPAVQRAATASWDRLMKQARAQAERYAKALPADHGWPPFLIVVDVGHAIETYADFTGLGKAYLPFPDSSSHRVHLADLADATIRDRLKAIWDAPKSLDPAAHRAEVTSDIARRLARVARSLEKRHPPKAVALFLMRCLFTAFAEDVGLLKEDGFLHVLRMAEPNPRHLPRYLDTLWHSMDTGNEFDPMIHARVRHFNGGLFRNAEALPLDADEIAELINACERDWRNVEPAIFGTLLENALEPRERGQLGAYFTPRAYVERLVVPTVIEPLMEDWSAVLAVAEQARARGDMAGAVAEVETFHRKLCTTRVLDPACGTGNFLYVALELMKKLEGEVLLALQELGRTQANLELAGLSVGPHQFLGLEKNPRAVPIAELVIWLGHLQCHLRERGPESLSEPILKPYDTIREADAVLAWSREELLRDEHGRPLSRWDGVTTRPDPFTGRDVPDETARVALKRYVDPRPADWPEADFVVGNPPFIGGKDLRQELGDGYAEALWAAHPHMPGGADYVMYWWDKAAERVRDKRLRRFGFITTNSITMTFSRRVIQQHLGAKQPLHLAFAIPDHPWADGQGKAAVRIAMTVGVREAGPGVLKTVQSEGSAPDRDGAVSVELKIAHGVIKADLTTGPDVASAVPLRANEGISSRGVSLHGSGFIVTPEQARGLGLGRIPGLEAHIRPYRNGRDLTGRSRGVMVIDLHGLTDTDVRRRFPDVYQWVYDRVKPERDQNNEAYRRIHWWLFGRTNTALRAAIATLPRYIATVETAKHRVFQFINASIVPDNMLVCIGTTSPYILGTLSSRFHTTWALAAGGWLGVGNDPRYNKTRCFDTFPFPVPTAAQRRRIGDLAEEMDALRKEVLAAHGDRLTLTQLYNVLEKRRAGEAMTDAERDAYDLGRVGVLLDLHQRIDRAVAEAYGWPAELPDAEILARLVALNTERHREEREGLVRWLRPEYQNPDGRAAATQLAAALDVAESAVAKHPWPKTPAEQVRALQALLRSSPDGIEVKAAARRFKGAPSNRVGELLELLASVGRARPVSANRYAL</sequence>
<dbReference type="EMBL" id="JABFDB010000026">
    <property type="protein sequence ID" value="NYZ23348.1"/>
    <property type="molecule type" value="Genomic_DNA"/>
</dbReference>
<dbReference type="Proteomes" id="UP000584642">
    <property type="component" value="Unassembled WGS sequence"/>
</dbReference>
<feature type="domain" description="MmeI-like N-terminal" evidence="5">
    <location>
        <begin position="1"/>
        <end position="227"/>
    </location>
</feature>
<dbReference type="InterPro" id="IPR046817">
    <property type="entry name" value="MmeI_N"/>
</dbReference>
<gene>
    <name evidence="9" type="ORF">HND93_26915</name>
</gene>
<dbReference type="PANTHER" id="PTHR33841">
    <property type="entry name" value="DNA METHYLTRANSFERASE YEEA-RELATED"/>
    <property type="match status" value="1"/>
</dbReference>
<dbReference type="Pfam" id="PF20464">
    <property type="entry name" value="MmeI_N"/>
    <property type="match status" value="1"/>
</dbReference>
<evidence type="ECO:0000259" key="7">
    <source>
        <dbReference type="Pfam" id="PF20466"/>
    </source>
</evidence>
<dbReference type="GO" id="GO:0008168">
    <property type="term" value="F:methyltransferase activity"/>
    <property type="evidence" value="ECO:0007669"/>
    <property type="project" value="UniProtKB-KW"/>
</dbReference>
<dbReference type="EC" id="2.1.1.72" evidence="1"/>
<dbReference type="InterPro" id="IPR029063">
    <property type="entry name" value="SAM-dependent_MTases_sf"/>
</dbReference>
<dbReference type="RefSeq" id="WP_180285126.1">
    <property type="nucleotide sequence ID" value="NZ_JABFDB010000026.1"/>
</dbReference>
<dbReference type="GO" id="GO:0032259">
    <property type="term" value="P:methylation"/>
    <property type="evidence" value="ECO:0007669"/>
    <property type="project" value="UniProtKB-KW"/>
</dbReference>
<evidence type="ECO:0000313" key="10">
    <source>
        <dbReference type="Proteomes" id="UP000584642"/>
    </source>
</evidence>
<dbReference type="Pfam" id="PF20466">
    <property type="entry name" value="MmeI_TRD"/>
    <property type="match status" value="1"/>
</dbReference>
<dbReference type="InterPro" id="IPR050953">
    <property type="entry name" value="N4_N6_ade-DNA_methylase"/>
</dbReference>
<dbReference type="Pfam" id="PF20473">
    <property type="entry name" value="MmeI_Mtase"/>
    <property type="match status" value="1"/>
</dbReference>
<keyword evidence="2 9" id="KW-0489">Methyltransferase</keyword>
<name>A0ABX2TJK6_9PROT</name>
<dbReference type="InterPro" id="IPR046820">
    <property type="entry name" value="MmeI_TRD"/>
</dbReference>
<evidence type="ECO:0000256" key="2">
    <source>
        <dbReference type="ARBA" id="ARBA00022603"/>
    </source>
</evidence>
<feature type="domain" description="MmeI-like helicase spacer" evidence="6">
    <location>
        <begin position="232"/>
        <end position="304"/>
    </location>
</feature>
<evidence type="ECO:0000256" key="1">
    <source>
        <dbReference type="ARBA" id="ARBA00011900"/>
    </source>
</evidence>
<dbReference type="InterPro" id="IPR002052">
    <property type="entry name" value="DNA_methylase_N6_adenine_CS"/>
</dbReference>
<keyword evidence="3" id="KW-0808">Transferase</keyword>
<feature type="domain" description="MmeI-like DNA-methyltransferase" evidence="8">
    <location>
        <begin position="399"/>
        <end position="689"/>
    </location>
</feature>
<comment type="catalytic activity">
    <reaction evidence="4">
        <text>a 2'-deoxyadenosine in DNA + S-adenosyl-L-methionine = an N(6)-methyl-2'-deoxyadenosine in DNA + S-adenosyl-L-homocysteine + H(+)</text>
        <dbReference type="Rhea" id="RHEA:15197"/>
        <dbReference type="Rhea" id="RHEA-COMP:12418"/>
        <dbReference type="Rhea" id="RHEA-COMP:12419"/>
        <dbReference type="ChEBI" id="CHEBI:15378"/>
        <dbReference type="ChEBI" id="CHEBI:57856"/>
        <dbReference type="ChEBI" id="CHEBI:59789"/>
        <dbReference type="ChEBI" id="CHEBI:90615"/>
        <dbReference type="ChEBI" id="CHEBI:90616"/>
        <dbReference type="EC" id="2.1.1.72"/>
    </reaction>
</comment>
<reference evidence="9 10" key="1">
    <citation type="submission" date="2020-05" db="EMBL/GenBank/DDBJ databases">
        <title>Azospirillum oleiclasticum sp. nov, a nitrogen-fixing and heavy crude oil-emulsifying bacterium isolated from the crude oil of Yumen Oilfield.</title>
        <authorList>
            <person name="Wu D."/>
            <person name="Cai M."/>
            <person name="Zhang X."/>
        </authorList>
    </citation>
    <scope>NUCLEOTIDE SEQUENCE [LARGE SCALE GENOMIC DNA]</scope>
    <source>
        <strain evidence="9 10">ROY-1-1-2</strain>
    </source>
</reference>
<dbReference type="PRINTS" id="PR00507">
    <property type="entry name" value="N12N6MTFRASE"/>
</dbReference>
<evidence type="ECO:0000256" key="4">
    <source>
        <dbReference type="ARBA" id="ARBA00047942"/>
    </source>
</evidence>
<protein>
    <recommendedName>
        <fullName evidence="1">site-specific DNA-methyltransferase (adenine-specific)</fullName>
        <ecNumber evidence="1">2.1.1.72</ecNumber>
    </recommendedName>
</protein>
<feature type="domain" description="MmeI-like target recognition" evidence="7">
    <location>
        <begin position="776"/>
        <end position="934"/>
    </location>
</feature>
<dbReference type="Gene3D" id="3.40.50.150">
    <property type="entry name" value="Vaccinia Virus protein VP39"/>
    <property type="match status" value="1"/>
</dbReference>
<dbReference type="InterPro" id="IPR046816">
    <property type="entry name" value="MmeI_Mtase"/>
</dbReference>
<evidence type="ECO:0000259" key="8">
    <source>
        <dbReference type="Pfam" id="PF20473"/>
    </source>
</evidence>
<evidence type="ECO:0000256" key="3">
    <source>
        <dbReference type="ARBA" id="ARBA00022679"/>
    </source>
</evidence>
<evidence type="ECO:0000259" key="6">
    <source>
        <dbReference type="Pfam" id="PF20465"/>
    </source>
</evidence>
<dbReference type="SUPFAM" id="SSF53335">
    <property type="entry name" value="S-adenosyl-L-methionine-dependent methyltransferases"/>
    <property type="match status" value="1"/>
</dbReference>
<keyword evidence="10" id="KW-1185">Reference proteome</keyword>
<comment type="caution">
    <text evidence="9">The sequence shown here is derived from an EMBL/GenBank/DDBJ whole genome shotgun (WGS) entry which is preliminary data.</text>
</comment>
<proteinExistence type="predicted"/>
<organism evidence="9 10">
    <name type="scientific">Azospirillum oleiclasticum</name>
    <dbReference type="NCBI Taxonomy" id="2735135"/>
    <lineage>
        <taxon>Bacteria</taxon>
        <taxon>Pseudomonadati</taxon>
        <taxon>Pseudomonadota</taxon>
        <taxon>Alphaproteobacteria</taxon>
        <taxon>Rhodospirillales</taxon>
        <taxon>Azospirillaceae</taxon>
        <taxon>Azospirillum</taxon>
    </lineage>
</organism>
<evidence type="ECO:0000259" key="5">
    <source>
        <dbReference type="Pfam" id="PF20464"/>
    </source>
</evidence>
<dbReference type="PROSITE" id="PS00092">
    <property type="entry name" value="N6_MTASE"/>
    <property type="match status" value="1"/>
</dbReference>
<dbReference type="PANTHER" id="PTHR33841:SF1">
    <property type="entry name" value="DNA METHYLTRANSFERASE A"/>
    <property type="match status" value="1"/>
</dbReference>
<dbReference type="InterPro" id="IPR046819">
    <property type="entry name" value="MmeI_hel"/>
</dbReference>
<accession>A0ABX2TJK6</accession>
<evidence type="ECO:0000313" key="9">
    <source>
        <dbReference type="EMBL" id="NYZ23348.1"/>
    </source>
</evidence>